<organism evidence="4 5">
    <name type="scientific">Microdochium trichocladiopsis</name>
    <dbReference type="NCBI Taxonomy" id="1682393"/>
    <lineage>
        <taxon>Eukaryota</taxon>
        <taxon>Fungi</taxon>
        <taxon>Dikarya</taxon>
        <taxon>Ascomycota</taxon>
        <taxon>Pezizomycotina</taxon>
        <taxon>Sordariomycetes</taxon>
        <taxon>Xylariomycetidae</taxon>
        <taxon>Xylariales</taxon>
        <taxon>Microdochiaceae</taxon>
        <taxon>Microdochium</taxon>
    </lineage>
</organism>
<comment type="caution">
    <text evidence="4">The sequence shown here is derived from an EMBL/GenBank/DDBJ whole genome shotgun (WGS) entry which is preliminary data.</text>
</comment>
<keyword evidence="4" id="KW-0223">Dioxygenase</keyword>
<sequence>MAATLMRRWFPTTSHPLVISAPMDFVTNARLATEVTKAGGLGFIQGGRDFKPGSALVTKTLDEQLTTARKLLAGHLGSANGCNSSATLPLGVGFVAYDASAVEHFNSTTLPILARHRPCVVWLFAPSPERPGTIRKIVEALRQAAAVATAAALSSGSSGGDGGDREVLGPWDLHIAVQVGTVEAARQAVADGADIIVAQGVDAGGHQFASGAGIVSLVPEIADMLSSMTEDGRSDGGTREIALWAAGGIVDGRGVAAALALGADAAVLGTRYMVATESDAQDFKRQAILSTSDGGQNTVKAYIHDHVQGNHSWPEFYDGRAIVHPSYTDHVGGLSLDENKAMFKKAKDRGEVSRMVTWSGTGVGLVREELPAAEITRKVREEAAKVMKGLR</sequence>
<keyword evidence="3" id="KW-0560">Oxidoreductase</keyword>
<dbReference type="Pfam" id="PF03060">
    <property type="entry name" value="NMO"/>
    <property type="match status" value="1"/>
</dbReference>
<keyword evidence="2" id="KW-0288">FMN</keyword>
<dbReference type="SUPFAM" id="SSF51412">
    <property type="entry name" value="Inosine monophosphate dehydrogenase (IMPDH)"/>
    <property type="match status" value="1"/>
</dbReference>
<dbReference type="GeneID" id="70187542"/>
<keyword evidence="1" id="KW-0285">Flavoprotein</keyword>
<accession>A0A9P9BX46</accession>
<dbReference type="InterPro" id="IPR004136">
    <property type="entry name" value="NMO"/>
</dbReference>
<dbReference type="CDD" id="cd04730">
    <property type="entry name" value="NPD_like"/>
    <property type="match status" value="1"/>
</dbReference>
<dbReference type="Proteomes" id="UP000756346">
    <property type="component" value="Unassembled WGS sequence"/>
</dbReference>
<proteinExistence type="predicted"/>
<evidence type="ECO:0000256" key="2">
    <source>
        <dbReference type="ARBA" id="ARBA00022643"/>
    </source>
</evidence>
<dbReference type="OrthoDB" id="2349068at2759"/>
<dbReference type="InterPro" id="IPR013785">
    <property type="entry name" value="Aldolase_TIM"/>
</dbReference>
<dbReference type="AlphaFoldDB" id="A0A9P9BX46"/>
<name>A0A9P9BX46_9PEZI</name>
<dbReference type="RefSeq" id="XP_046019512.1">
    <property type="nucleotide sequence ID" value="XM_046157996.1"/>
</dbReference>
<evidence type="ECO:0000313" key="4">
    <source>
        <dbReference type="EMBL" id="KAH7041457.1"/>
    </source>
</evidence>
<protein>
    <submittedName>
        <fullName evidence="4">2-nitropropane dioxygenase</fullName>
    </submittedName>
</protein>
<keyword evidence="5" id="KW-1185">Reference proteome</keyword>
<dbReference type="PANTHER" id="PTHR32332:SF34">
    <property type="entry name" value="2-NITROPROPANE DIOXYGENASE FAMILY, PUTATIVE-RELATED"/>
    <property type="match status" value="1"/>
</dbReference>
<dbReference type="EMBL" id="JAGTJQ010000001">
    <property type="protein sequence ID" value="KAH7041457.1"/>
    <property type="molecule type" value="Genomic_DNA"/>
</dbReference>
<gene>
    <name evidence="4" type="ORF">B0I36DRAFT_358624</name>
</gene>
<dbReference type="PANTHER" id="PTHR32332">
    <property type="entry name" value="2-NITROPROPANE DIOXYGENASE"/>
    <property type="match status" value="1"/>
</dbReference>
<dbReference type="Gene3D" id="3.20.20.70">
    <property type="entry name" value="Aldolase class I"/>
    <property type="match status" value="2"/>
</dbReference>
<evidence type="ECO:0000313" key="5">
    <source>
        <dbReference type="Proteomes" id="UP000756346"/>
    </source>
</evidence>
<evidence type="ECO:0000256" key="1">
    <source>
        <dbReference type="ARBA" id="ARBA00022630"/>
    </source>
</evidence>
<evidence type="ECO:0000256" key="3">
    <source>
        <dbReference type="ARBA" id="ARBA00023002"/>
    </source>
</evidence>
<dbReference type="GO" id="GO:0018580">
    <property type="term" value="F:nitronate monooxygenase activity"/>
    <property type="evidence" value="ECO:0007669"/>
    <property type="project" value="InterPro"/>
</dbReference>
<dbReference type="GO" id="GO:0051213">
    <property type="term" value="F:dioxygenase activity"/>
    <property type="evidence" value="ECO:0007669"/>
    <property type="project" value="UniProtKB-KW"/>
</dbReference>
<reference evidence="4" key="1">
    <citation type="journal article" date="2021" name="Nat. Commun.">
        <title>Genetic determinants of endophytism in the Arabidopsis root mycobiome.</title>
        <authorList>
            <person name="Mesny F."/>
            <person name="Miyauchi S."/>
            <person name="Thiergart T."/>
            <person name="Pickel B."/>
            <person name="Atanasova L."/>
            <person name="Karlsson M."/>
            <person name="Huettel B."/>
            <person name="Barry K.W."/>
            <person name="Haridas S."/>
            <person name="Chen C."/>
            <person name="Bauer D."/>
            <person name="Andreopoulos W."/>
            <person name="Pangilinan J."/>
            <person name="LaButti K."/>
            <person name="Riley R."/>
            <person name="Lipzen A."/>
            <person name="Clum A."/>
            <person name="Drula E."/>
            <person name="Henrissat B."/>
            <person name="Kohler A."/>
            <person name="Grigoriev I.V."/>
            <person name="Martin F.M."/>
            <person name="Hacquard S."/>
        </authorList>
    </citation>
    <scope>NUCLEOTIDE SEQUENCE</scope>
    <source>
        <strain evidence="4">MPI-CAGE-CH-0230</strain>
    </source>
</reference>